<keyword evidence="3" id="KW-1185">Reference proteome</keyword>
<dbReference type="SUPFAM" id="SSF48403">
    <property type="entry name" value="Ankyrin repeat"/>
    <property type="match status" value="1"/>
</dbReference>
<sequence length="436" mass="48471">MQQLNIGQNANIQSNPSSLPELRAYCQSDSISLDRLRSIFINIFFLYYLGHPLDCTTYDYDILLVDICKNEHVTYEIVQCVIEHVPGAASVVTTRGFTPLHFLCMNKNVTQEIVRCVIGGNSDALLAQDEFGMTPLMILCHNRAVDETVAEEILTLFLETFPIHSAIGALTGNPQAAVEVVKFLLTFAPSVVSQELNGMTNAYPLIYACFEIKASNLSSGLEVIKLLYNAYPQAIVNAEEIFRLGIDISNFVDAVRDFINEQLRYATQASNLQLVRTQDGNGRLPLHHALEEDAPLGTIKLLVQADPATLQIPDSDGSLPLHIAASEYECPNVIKYLLDNCRTSLLVAKDCWGNTPLHYACQEGRYDVIEMLLTQYPNAPVATRNVDGDLPIQLLLDFDDHIYEESADYASCIFLLLKASPEMWMSNENLVLALTS</sequence>
<dbReference type="PANTHER" id="PTHR24121:SF23">
    <property type="entry name" value="NO MECHANORECEPTOR POTENTIAL C, ISOFORM H"/>
    <property type="match status" value="1"/>
</dbReference>
<protein>
    <submittedName>
        <fullName evidence="2">Ankyrin repeat domain-containing protein</fullName>
    </submittedName>
</protein>
<dbReference type="EMBL" id="JATAAI010000006">
    <property type="protein sequence ID" value="KAK1745353.1"/>
    <property type="molecule type" value="Genomic_DNA"/>
</dbReference>
<keyword evidence="1" id="KW-0040">ANK repeat</keyword>
<dbReference type="InterPro" id="IPR036770">
    <property type="entry name" value="Ankyrin_rpt-contain_sf"/>
</dbReference>
<dbReference type="PROSITE" id="PS50297">
    <property type="entry name" value="ANK_REP_REGION"/>
    <property type="match status" value="1"/>
</dbReference>
<evidence type="ECO:0000256" key="1">
    <source>
        <dbReference type="PROSITE-ProRule" id="PRU00023"/>
    </source>
</evidence>
<accession>A0AAD8YG81</accession>
<dbReference type="AlphaFoldDB" id="A0AAD8YG81"/>
<proteinExistence type="predicted"/>
<feature type="repeat" description="ANK" evidence="1">
    <location>
        <begin position="352"/>
        <end position="384"/>
    </location>
</feature>
<dbReference type="Proteomes" id="UP001224775">
    <property type="component" value="Unassembled WGS sequence"/>
</dbReference>
<evidence type="ECO:0000313" key="3">
    <source>
        <dbReference type="Proteomes" id="UP001224775"/>
    </source>
</evidence>
<gene>
    <name evidence="2" type="ORF">QTG54_004644</name>
</gene>
<dbReference type="Gene3D" id="1.25.40.20">
    <property type="entry name" value="Ankyrin repeat-containing domain"/>
    <property type="match status" value="2"/>
</dbReference>
<evidence type="ECO:0000313" key="2">
    <source>
        <dbReference type="EMBL" id="KAK1745353.1"/>
    </source>
</evidence>
<reference evidence="2" key="1">
    <citation type="submission" date="2023-06" db="EMBL/GenBank/DDBJ databases">
        <title>Survivors Of The Sea: Transcriptome response of Skeletonema marinoi to long-term dormancy.</title>
        <authorList>
            <person name="Pinder M.I.M."/>
            <person name="Kourtchenko O."/>
            <person name="Robertson E.K."/>
            <person name="Larsson T."/>
            <person name="Maumus F."/>
            <person name="Osuna-Cruz C.M."/>
            <person name="Vancaester E."/>
            <person name="Stenow R."/>
            <person name="Vandepoele K."/>
            <person name="Ploug H."/>
            <person name="Bruchert V."/>
            <person name="Godhe A."/>
            <person name="Topel M."/>
        </authorList>
    </citation>
    <scope>NUCLEOTIDE SEQUENCE</scope>
    <source>
        <strain evidence="2">R05AC</strain>
    </source>
</reference>
<name>A0AAD8YG81_9STRA</name>
<dbReference type="PANTHER" id="PTHR24121">
    <property type="entry name" value="NO MECHANORECEPTOR POTENTIAL C, ISOFORM D-RELATED"/>
    <property type="match status" value="1"/>
</dbReference>
<dbReference type="InterPro" id="IPR002110">
    <property type="entry name" value="Ankyrin_rpt"/>
</dbReference>
<dbReference type="SMART" id="SM00248">
    <property type="entry name" value="ANK"/>
    <property type="match status" value="5"/>
</dbReference>
<organism evidence="2 3">
    <name type="scientific">Skeletonema marinoi</name>
    <dbReference type="NCBI Taxonomy" id="267567"/>
    <lineage>
        <taxon>Eukaryota</taxon>
        <taxon>Sar</taxon>
        <taxon>Stramenopiles</taxon>
        <taxon>Ochrophyta</taxon>
        <taxon>Bacillariophyta</taxon>
        <taxon>Coscinodiscophyceae</taxon>
        <taxon>Thalassiosirophycidae</taxon>
        <taxon>Thalassiosirales</taxon>
        <taxon>Skeletonemataceae</taxon>
        <taxon>Skeletonema</taxon>
        <taxon>Skeletonema marinoi-dohrnii complex</taxon>
    </lineage>
</organism>
<dbReference type="PROSITE" id="PS50088">
    <property type="entry name" value="ANK_REPEAT"/>
    <property type="match status" value="1"/>
</dbReference>
<dbReference type="Pfam" id="PF12796">
    <property type="entry name" value="Ank_2"/>
    <property type="match status" value="1"/>
</dbReference>
<comment type="caution">
    <text evidence="2">The sequence shown here is derived from an EMBL/GenBank/DDBJ whole genome shotgun (WGS) entry which is preliminary data.</text>
</comment>